<organism evidence="1 2">
    <name type="scientific">Amycolatopsis melonis</name>
    <dbReference type="NCBI Taxonomy" id="3156488"/>
    <lineage>
        <taxon>Bacteria</taxon>
        <taxon>Bacillati</taxon>
        <taxon>Actinomycetota</taxon>
        <taxon>Actinomycetes</taxon>
        <taxon>Pseudonocardiales</taxon>
        <taxon>Pseudonocardiaceae</taxon>
        <taxon>Amycolatopsis</taxon>
    </lineage>
</organism>
<keyword evidence="1" id="KW-0808">Transferase</keyword>
<sequence>MTGKYGRSALWEHYSRTHVTGETTRELAGFKSGPPNFKMALWDPKPNGVRYLKTLIYNLAEQLSPAAKDALRRIRHREVGDPITVRVDGEPVCLDYLQAVLELEFVSRHVKLDGARVVEIGAGYGRTCHAFLSNHDLASYHLVDLDNSLALAEKYLGTVLTEEQFAKVGFVRIDEVEDFFADGRFDLCINIDSFAEMDAATVLAYLALVDRTCRYCYLKNPVGKYLDKSLDSHSQGAELVELALRTGLARDVLDIHDSSAVAEHATRFVAAYRPGPAWTDVDGSRALPWSYYWQVLYRRLRP</sequence>
<name>A0ABV0LAS1_9PSEU</name>
<dbReference type="SUPFAM" id="SSF53335">
    <property type="entry name" value="S-adenosyl-L-methionine-dependent methyltransferases"/>
    <property type="match status" value="1"/>
</dbReference>
<protein>
    <submittedName>
        <fullName evidence="1">Sugar O-methyltransferase</fullName>
        <ecNumber evidence="1">2.1.1.-</ecNumber>
    </submittedName>
</protein>
<keyword evidence="1" id="KW-0489">Methyltransferase</keyword>
<reference evidence="1 2" key="1">
    <citation type="submission" date="2024-05" db="EMBL/GenBank/DDBJ databases">
        <authorList>
            <person name="Zhao H."/>
            <person name="Xu Y."/>
            <person name="Lin S."/>
            <person name="Spain J.C."/>
            <person name="Zhou N.-Y."/>
        </authorList>
    </citation>
    <scope>NUCLEOTIDE SEQUENCE [LARGE SCALE GENOMIC DNA]</scope>
    <source>
        <strain evidence="1 2">NEAU-NG30</strain>
    </source>
</reference>
<dbReference type="GO" id="GO:0008168">
    <property type="term" value="F:methyltransferase activity"/>
    <property type="evidence" value="ECO:0007669"/>
    <property type="project" value="UniProtKB-KW"/>
</dbReference>
<dbReference type="RefSeq" id="WP_348948025.1">
    <property type="nucleotide sequence ID" value="NZ_JBDZYD010000002.1"/>
</dbReference>
<dbReference type="InterPro" id="IPR030807">
    <property type="entry name" value="Methyltran_NanM"/>
</dbReference>
<evidence type="ECO:0000313" key="2">
    <source>
        <dbReference type="Proteomes" id="UP001440984"/>
    </source>
</evidence>
<dbReference type="InterPro" id="IPR029063">
    <property type="entry name" value="SAM-dependent_MTases_sf"/>
</dbReference>
<evidence type="ECO:0000313" key="1">
    <source>
        <dbReference type="EMBL" id="MEQ0558578.1"/>
    </source>
</evidence>
<accession>A0ABV0LAS1</accession>
<dbReference type="Gene3D" id="3.40.50.150">
    <property type="entry name" value="Vaccinia Virus protein VP39"/>
    <property type="match status" value="1"/>
</dbReference>
<keyword evidence="2" id="KW-1185">Reference proteome</keyword>
<dbReference type="EC" id="2.1.1.-" evidence="1"/>
<comment type="caution">
    <text evidence="1">The sequence shown here is derived from an EMBL/GenBank/DDBJ whole genome shotgun (WGS) entry which is preliminary data.</text>
</comment>
<dbReference type="GO" id="GO:0032259">
    <property type="term" value="P:methylation"/>
    <property type="evidence" value="ECO:0007669"/>
    <property type="project" value="UniProtKB-KW"/>
</dbReference>
<gene>
    <name evidence="1" type="ORF">ABJI51_05825</name>
</gene>
<dbReference type="NCBIfam" id="TIGR04371">
    <property type="entry name" value="methyltran_NanM"/>
    <property type="match status" value="1"/>
</dbReference>
<dbReference type="EMBL" id="JBDZYD010000002">
    <property type="protein sequence ID" value="MEQ0558578.1"/>
    <property type="molecule type" value="Genomic_DNA"/>
</dbReference>
<proteinExistence type="predicted"/>
<dbReference type="Proteomes" id="UP001440984">
    <property type="component" value="Unassembled WGS sequence"/>
</dbReference>